<dbReference type="EMBL" id="JACHMW010000001">
    <property type="protein sequence ID" value="MBB5849849.1"/>
    <property type="molecule type" value="Genomic_DNA"/>
</dbReference>
<dbReference type="RefSeq" id="WP_184173571.1">
    <property type="nucleotide sequence ID" value="NZ_BAABAG010000006.1"/>
</dbReference>
<organism evidence="1 2">
    <name type="scientific">Micrococcus endophyticus</name>
    <dbReference type="NCBI Taxonomy" id="455343"/>
    <lineage>
        <taxon>Bacteria</taxon>
        <taxon>Bacillati</taxon>
        <taxon>Actinomycetota</taxon>
        <taxon>Actinomycetes</taxon>
        <taxon>Micrococcales</taxon>
        <taxon>Micrococcaceae</taxon>
        <taxon>Micrococcus</taxon>
    </lineage>
</organism>
<evidence type="ECO:0000313" key="1">
    <source>
        <dbReference type="EMBL" id="MBB5849849.1"/>
    </source>
</evidence>
<dbReference type="InterPro" id="IPR051490">
    <property type="entry name" value="THEM6_lcsJ_thioesterase"/>
</dbReference>
<accession>A0A7W9JLL9</accession>
<dbReference type="InterPro" id="IPR029069">
    <property type="entry name" value="HotDog_dom_sf"/>
</dbReference>
<dbReference type="Pfam" id="PF13279">
    <property type="entry name" value="4HBT_2"/>
    <property type="match status" value="1"/>
</dbReference>
<gene>
    <name evidence="1" type="ORF">HDA33_002413</name>
</gene>
<dbReference type="AlphaFoldDB" id="A0A7W9JLL9"/>
<keyword evidence="2" id="KW-1185">Reference proteome</keyword>
<evidence type="ECO:0000313" key="2">
    <source>
        <dbReference type="Proteomes" id="UP000567246"/>
    </source>
</evidence>
<dbReference type="SUPFAM" id="SSF54637">
    <property type="entry name" value="Thioesterase/thiol ester dehydrase-isomerase"/>
    <property type="match status" value="1"/>
</dbReference>
<proteinExistence type="predicted"/>
<dbReference type="CDD" id="cd00586">
    <property type="entry name" value="4HBT"/>
    <property type="match status" value="1"/>
</dbReference>
<dbReference type="PANTHER" id="PTHR12475">
    <property type="match status" value="1"/>
</dbReference>
<dbReference type="PANTHER" id="PTHR12475:SF4">
    <property type="entry name" value="PROTEIN THEM6"/>
    <property type="match status" value="1"/>
</dbReference>
<dbReference type="Gene3D" id="3.10.129.10">
    <property type="entry name" value="Hotdog Thioesterase"/>
    <property type="match status" value="1"/>
</dbReference>
<dbReference type="Proteomes" id="UP000567246">
    <property type="component" value="Unassembled WGS sequence"/>
</dbReference>
<comment type="caution">
    <text evidence="1">The sequence shown here is derived from an EMBL/GenBank/DDBJ whole genome shotgun (WGS) entry which is preliminary data.</text>
</comment>
<name>A0A7W9JLL9_9MICC</name>
<protein>
    <submittedName>
        <fullName evidence="1">Acyl-CoA thioesterase FadM</fullName>
    </submittedName>
</protein>
<sequence>MHLIPRTLWVLARARRRPPLSIWDSASLPMRALPTDVDIAGHVNNGQYFGLFDLGRFDLMARSGVMRAVRRRGWLPVVQAEQIAFRRSVTLGAAFTLETRIIGLDERAVWFEQRVVVAGDVAVRGYVCTRLRGRDGTPVGNDEVRALAVELGHDPAAEPELPGWLHDWREQVALPSARTPLPHAWGR</sequence>
<reference evidence="1 2" key="1">
    <citation type="submission" date="2020-08" db="EMBL/GenBank/DDBJ databases">
        <title>Sequencing the genomes of 1000 actinobacteria strains.</title>
        <authorList>
            <person name="Klenk H.-P."/>
        </authorList>
    </citation>
    <scope>NUCLEOTIDE SEQUENCE [LARGE SCALE GENOMIC DNA]</scope>
    <source>
        <strain evidence="1 2">DSM 17945</strain>
    </source>
</reference>